<dbReference type="InterPro" id="IPR033690">
    <property type="entry name" value="Adenylat_kinase_CS"/>
</dbReference>
<comment type="domain">
    <text evidence="5">Consists of three domains, a large central CORE domain and two small peripheral domains, NMPbind and LID, which undergo movements during catalysis. The LID domain closes over the site of phosphoryl transfer upon ATP binding. Assembling and dissambling the active center during each catalytic cycle provides an effective means to prevent ATP hydrolysis.</text>
</comment>
<dbReference type="PRINTS" id="PR00094">
    <property type="entry name" value="ADENYLTKNASE"/>
</dbReference>
<dbReference type="InterPro" id="IPR000850">
    <property type="entry name" value="Adenylat/UMP-CMP_kin"/>
</dbReference>
<reference evidence="9" key="1">
    <citation type="submission" date="2015-11" db="EMBL/GenBank/DDBJ databases">
        <authorList>
            <person name="Varghese N."/>
        </authorList>
    </citation>
    <scope>NUCLEOTIDE SEQUENCE [LARGE SCALE GENOMIC DNA]</scope>
    <source>
        <strain evidence="9">DSM 45899</strain>
    </source>
</reference>
<dbReference type="NCBIfam" id="NF011100">
    <property type="entry name" value="PRK14527.1"/>
    <property type="match status" value="1"/>
</dbReference>
<dbReference type="NCBIfam" id="NF011105">
    <property type="entry name" value="PRK14532.1"/>
    <property type="match status" value="1"/>
</dbReference>
<dbReference type="AlphaFoldDB" id="A0A0S4QLM6"/>
<dbReference type="EC" id="2.7.4.3" evidence="5 7"/>
<keyword evidence="5" id="KW-0963">Cytoplasm</keyword>
<comment type="catalytic activity">
    <reaction evidence="5 7">
        <text>AMP + ATP = 2 ADP</text>
        <dbReference type="Rhea" id="RHEA:12973"/>
        <dbReference type="ChEBI" id="CHEBI:30616"/>
        <dbReference type="ChEBI" id="CHEBI:456215"/>
        <dbReference type="ChEBI" id="CHEBI:456216"/>
        <dbReference type="EC" id="2.7.4.3"/>
    </reaction>
</comment>
<keyword evidence="3 5" id="KW-0547">Nucleotide-binding</keyword>
<feature type="binding site" evidence="5">
    <location>
        <position position="134"/>
    </location>
    <ligand>
        <name>AMP</name>
        <dbReference type="ChEBI" id="CHEBI:456215"/>
    </ligand>
</feature>
<evidence type="ECO:0000256" key="4">
    <source>
        <dbReference type="ARBA" id="ARBA00022777"/>
    </source>
</evidence>
<keyword evidence="2 5" id="KW-0545">Nucleotide biosynthesis</keyword>
<keyword evidence="4 5" id="KW-0418">Kinase</keyword>
<evidence type="ECO:0000256" key="6">
    <source>
        <dbReference type="RuleBase" id="RU003330"/>
    </source>
</evidence>
<accession>A0A0S4QLM6</accession>
<dbReference type="NCBIfam" id="NF001381">
    <property type="entry name" value="PRK00279.1-3"/>
    <property type="match status" value="1"/>
</dbReference>
<dbReference type="Pfam" id="PF00406">
    <property type="entry name" value="ADK"/>
    <property type="match status" value="1"/>
</dbReference>
<name>A0A0S4QLM6_9ACTN</name>
<gene>
    <name evidence="5" type="primary">adk</name>
    <name evidence="8" type="ORF">Ga0074812_106225</name>
</gene>
<feature type="binding site" evidence="5">
    <location>
        <position position="31"/>
    </location>
    <ligand>
        <name>AMP</name>
        <dbReference type="ChEBI" id="CHEBI:456215"/>
    </ligand>
</feature>
<comment type="pathway">
    <text evidence="5">Purine metabolism; AMP biosynthesis via salvage pathway; AMP from ADP: step 1/1.</text>
</comment>
<comment type="caution">
    <text evidence="5">Lacks conserved residue(s) required for the propagation of feature annotation.</text>
</comment>
<sequence length="199" mass="21223">MRLVLLGPPGAGKGTQAARISARHGVPAISTGQLFDQQISAGTSLGRRAERYVRAGELVPDEIVLDIVADRLTTGADCGAGFLLDGFPRTLPQAEALDRMLDASCGPLDVVMDLKVDQAEVLARISRRALSEGRVDDTAETARRRMEVFTAETAPLRSHYGEQGLLRSIDGSGTPDDVAARIEEALTAVLHPQLRASQP</sequence>
<organism evidence="8 9">
    <name type="scientific">Parafrankia irregularis</name>
    <dbReference type="NCBI Taxonomy" id="795642"/>
    <lineage>
        <taxon>Bacteria</taxon>
        <taxon>Bacillati</taxon>
        <taxon>Actinomycetota</taxon>
        <taxon>Actinomycetes</taxon>
        <taxon>Frankiales</taxon>
        <taxon>Frankiaceae</taxon>
        <taxon>Parafrankia</taxon>
    </lineage>
</organism>
<dbReference type="GO" id="GO:0005524">
    <property type="term" value="F:ATP binding"/>
    <property type="evidence" value="ECO:0007669"/>
    <property type="project" value="UniProtKB-UniRule"/>
</dbReference>
<comment type="similarity">
    <text evidence="5 6">Belongs to the adenylate kinase family.</text>
</comment>
<dbReference type="Proteomes" id="UP000198802">
    <property type="component" value="Unassembled WGS sequence"/>
</dbReference>
<evidence type="ECO:0000313" key="8">
    <source>
        <dbReference type="EMBL" id="CUU55970.1"/>
    </source>
</evidence>
<dbReference type="GO" id="GO:0004017">
    <property type="term" value="F:AMP kinase activity"/>
    <property type="evidence" value="ECO:0007669"/>
    <property type="project" value="UniProtKB-UniRule"/>
</dbReference>
<evidence type="ECO:0000256" key="3">
    <source>
        <dbReference type="ARBA" id="ARBA00022741"/>
    </source>
</evidence>
<dbReference type="CDD" id="cd01428">
    <property type="entry name" value="ADK"/>
    <property type="match status" value="1"/>
</dbReference>
<evidence type="ECO:0000256" key="7">
    <source>
        <dbReference type="RuleBase" id="RU003331"/>
    </source>
</evidence>
<keyword evidence="5 7" id="KW-0067">ATP-binding</keyword>
<dbReference type="GO" id="GO:0044209">
    <property type="term" value="P:AMP salvage"/>
    <property type="evidence" value="ECO:0007669"/>
    <property type="project" value="UniProtKB-UniRule"/>
</dbReference>
<keyword evidence="1 5" id="KW-0808">Transferase</keyword>
<keyword evidence="9" id="KW-1185">Reference proteome</keyword>
<feature type="binding site" evidence="5">
    <location>
        <position position="173"/>
    </location>
    <ligand>
        <name>ATP</name>
        <dbReference type="ChEBI" id="CHEBI:30616"/>
    </ligand>
</feature>
<proteinExistence type="inferred from homology"/>
<feature type="binding site" evidence="5">
    <location>
        <position position="128"/>
    </location>
    <ligand>
        <name>ATP</name>
        <dbReference type="ChEBI" id="CHEBI:30616"/>
    </ligand>
</feature>
<feature type="binding site" evidence="5">
    <location>
        <begin position="57"/>
        <end position="59"/>
    </location>
    <ligand>
        <name>AMP</name>
        <dbReference type="ChEBI" id="CHEBI:456215"/>
    </ligand>
</feature>
<feature type="binding site" evidence="5">
    <location>
        <begin position="86"/>
        <end position="89"/>
    </location>
    <ligand>
        <name>AMP</name>
        <dbReference type="ChEBI" id="CHEBI:456215"/>
    </ligand>
</feature>
<evidence type="ECO:0000256" key="2">
    <source>
        <dbReference type="ARBA" id="ARBA00022727"/>
    </source>
</evidence>
<comment type="subunit">
    <text evidence="5 7">Monomer.</text>
</comment>
<dbReference type="UniPathway" id="UPA00588">
    <property type="reaction ID" value="UER00649"/>
</dbReference>
<dbReference type="PANTHER" id="PTHR23359">
    <property type="entry name" value="NUCLEOTIDE KINASE"/>
    <property type="match status" value="1"/>
</dbReference>
<dbReference type="PROSITE" id="PS00113">
    <property type="entry name" value="ADENYLATE_KINASE"/>
    <property type="match status" value="1"/>
</dbReference>
<dbReference type="Gene3D" id="3.40.50.300">
    <property type="entry name" value="P-loop containing nucleotide triphosphate hydrolases"/>
    <property type="match status" value="1"/>
</dbReference>
<dbReference type="HAMAP" id="MF_00235">
    <property type="entry name" value="Adenylate_kinase_Adk"/>
    <property type="match status" value="1"/>
</dbReference>
<feature type="binding site" evidence="5">
    <location>
        <begin position="10"/>
        <end position="15"/>
    </location>
    <ligand>
        <name>ATP</name>
        <dbReference type="ChEBI" id="CHEBI:30616"/>
    </ligand>
</feature>
<dbReference type="RefSeq" id="WP_091275285.1">
    <property type="nucleotide sequence ID" value="NZ_FAOZ01000006.1"/>
</dbReference>
<feature type="binding site" evidence="5">
    <location>
        <position position="145"/>
    </location>
    <ligand>
        <name>AMP</name>
        <dbReference type="ChEBI" id="CHEBI:456215"/>
    </ligand>
</feature>
<dbReference type="EMBL" id="FAOZ01000006">
    <property type="protein sequence ID" value="CUU55970.1"/>
    <property type="molecule type" value="Genomic_DNA"/>
</dbReference>
<evidence type="ECO:0000256" key="5">
    <source>
        <dbReference type="HAMAP-Rule" id="MF_00235"/>
    </source>
</evidence>
<protein>
    <recommendedName>
        <fullName evidence="5 7">Adenylate kinase</fullName>
        <shortName evidence="5">AK</shortName>
        <ecNumber evidence="5 7">2.7.4.3</ecNumber>
    </recommendedName>
    <alternativeName>
        <fullName evidence="5">ATP-AMP transphosphorylase</fullName>
    </alternativeName>
    <alternativeName>
        <fullName evidence="5">ATP:AMP phosphotransferase</fullName>
    </alternativeName>
    <alternativeName>
        <fullName evidence="5">Adenylate monophosphate kinase</fullName>
    </alternativeName>
</protein>
<comment type="subcellular location">
    <subcellularLocation>
        <location evidence="5 7">Cytoplasm</location>
    </subcellularLocation>
</comment>
<dbReference type="GO" id="GO:0005737">
    <property type="term" value="C:cytoplasm"/>
    <property type="evidence" value="ECO:0007669"/>
    <property type="project" value="UniProtKB-SubCell"/>
</dbReference>
<feature type="binding site" evidence="5">
    <location>
        <position position="93"/>
    </location>
    <ligand>
        <name>AMP</name>
        <dbReference type="ChEBI" id="CHEBI:456215"/>
    </ligand>
</feature>
<dbReference type="InterPro" id="IPR027417">
    <property type="entry name" value="P-loop_NTPase"/>
</dbReference>
<feature type="region of interest" description="NMP" evidence="5">
    <location>
        <begin position="30"/>
        <end position="59"/>
    </location>
</feature>
<comment type="function">
    <text evidence="5">Catalyzes the reversible transfer of the terminal phosphate group between ATP and AMP. Plays an important role in cellular energy homeostasis and in adenine nucleotide metabolism.</text>
</comment>
<evidence type="ECO:0000256" key="1">
    <source>
        <dbReference type="ARBA" id="ARBA00022679"/>
    </source>
</evidence>
<dbReference type="NCBIfam" id="NF011104">
    <property type="entry name" value="PRK14531.1"/>
    <property type="match status" value="1"/>
</dbReference>
<evidence type="ECO:0000313" key="9">
    <source>
        <dbReference type="Proteomes" id="UP000198802"/>
    </source>
</evidence>
<dbReference type="SUPFAM" id="SSF52540">
    <property type="entry name" value="P-loop containing nucleoside triphosphate hydrolases"/>
    <property type="match status" value="1"/>
</dbReference>